<dbReference type="InterPro" id="IPR010982">
    <property type="entry name" value="Lambda_DNA-bd_dom_sf"/>
</dbReference>
<dbReference type="Proteomes" id="UP000198539">
    <property type="component" value="Unassembled WGS sequence"/>
</dbReference>
<dbReference type="CDD" id="cd00093">
    <property type="entry name" value="HTH_XRE"/>
    <property type="match status" value="1"/>
</dbReference>
<dbReference type="STRING" id="564137.SAMN04488238_108180"/>
<reference evidence="2 3" key="1">
    <citation type="submission" date="2016-10" db="EMBL/GenBank/DDBJ databases">
        <authorList>
            <person name="de Groot N.N."/>
        </authorList>
    </citation>
    <scope>NUCLEOTIDE SEQUENCE [LARGE SCALE GENOMIC DNA]</scope>
    <source>
        <strain evidence="2 3">CGMCC 1.8894</strain>
    </source>
</reference>
<dbReference type="SUPFAM" id="SSF47413">
    <property type="entry name" value="lambda repressor-like DNA-binding domains"/>
    <property type="match status" value="1"/>
</dbReference>
<sequence>MTENSAEEPRTGWFSEEAATFGDRMAAARDAGGMTQAALARRLGVKLKTVEAWENDVAEPRANKLQMLSGLLNVSLRWLMTGEGDGLDHPPADAVLAADAREILADLRQVRAEMTRLGDTLGGLEKRLRAVVKEGL</sequence>
<evidence type="ECO:0000313" key="3">
    <source>
        <dbReference type="Proteomes" id="UP000198539"/>
    </source>
</evidence>
<dbReference type="AlphaFoldDB" id="A0A1H3BTN1"/>
<accession>A0A1H3BTN1</accession>
<dbReference type="GO" id="GO:0003677">
    <property type="term" value="F:DNA binding"/>
    <property type="evidence" value="ECO:0007669"/>
    <property type="project" value="InterPro"/>
</dbReference>
<dbReference type="Pfam" id="PF01381">
    <property type="entry name" value="HTH_3"/>
    <property type="match status" value="1"/>
</dbReference>
<dbReference type="SMART" id="SM00530">
    <property type="entry name" value="HTH_XRE"/>
    <property type="match status" value="1"/>
</dbReference>
<dbReference type="RefSeq" id="WP_092891021.1">
    <property type="nucleotide sequence ID" value="NZ_CP061498.1"/>
</dbReference>
<dbReference type="Gene3D" id="1.10.260.40">
    <property type="entry name" value="lambda repressor-like DNA-binding domains"/>
    <property type="match status" value="1"/>
</dbReference>
<feature type="domain" description="HTH cro/C1-type" evidence="1">
    <location>
        <begin position="25"/>
        <end position="79"/>
    </location>
</feature>
<dbReference type="InterPro" id="IPR001387">
    <property type="entry name" value="Cro/C1-type_HTH"/>
</dbReference>
<dbReference type="OrthoDB" id="5659783at2"/>
<keyword evidence="3" id="KW-1185">Reference proteome</keyword>
<protein>
    <submittedName>
        <fullName evidence="2">Transcriptional regulator, contains XRE-family HTH domain</fullName>
    </submittedName>
</protein>
<evidence type="ECO:0000259" key="1">
    <source>
        <dbReference type="PROSITE" id="PS50943"/>
    </source>
</evidence>
<name>A0A1H3BTN1_9RHOB</name>
<gene>
    <name evidence="2" type="ORF">SAMN04488238_108180</name>
</gene>
<dbReference type="PROSITE" id="PS50943">
    <property type="entry name" value="HTH_CROC1"/>
    <property type="match status" value="1"/>
</dbReference>
<dbReference type="EMBL" id="FNOM01000008">
    <property type="protein sequence ID" value="SDX45360.1"/>
    <property type="molecule type" value="Genomic_DNA"/>
</dbReference>
<organism evidence="2 3">
    <name type="scientific">Roseicitreum antarcticum</name>
    <dbReference type="NCBI Taxonomy" id="564137"/>
    <lineage>
        <taxon>Bacteria</taxon>
        <taxon>Pseudomonadati</taxon>
        <taxon>Pseudomonadota</taxon>
        <taxon>Alphaproteobacteria</taxon>
        <taxon>Rhodobacterales</taxon>
        <taxon>Paracoccaceae</taxon>
        <taxon>Roseicitreum</taxon>
    </lineage>
</organism>
<proteinExistence type="predicted"/>
<evidence type="ECO:0000313" key="2">
    <source>
        <dbReference type="EMBL" id="SDX45360.1"/>
    </source>
</evidence>